<feature type="domain" description="HAMP" evidence="8">
    <location>
        <begin position="225"/>
        <end position="277"/>
    </location>
</feature>
<sequence>MSSAPPLPGTPTRRSLAARGRDLPLTAKIFAAVAAVAAAGLLVIGVSLSGLNTADDKASAIYTGGVRPIETLAQLHAEVLQVRNLVLNYYLSDAEYRKTNAADIHALDAAIAKNAEAFAPMTADKAASDRLYADWVAYVKIRDEKIMPAADSGNLDAFWDGFNEAEPITERIDEGFVDLRAAQAKAAAANAADARDTVGDVVTQVGVIGALGLVAGLGLAWLVARGIAGPLRRVTGVLDALARGDLTQRAELERRDEVGTMATALNRAVDTMRQTISVIHANATALGTSSAGLKAVSDQLAGTADGTAAQAGGASEAAREVTEHVSTLAAASEQMGASIREISAGASDAATVAGQAVASAEQTTAVVGKLGVSSAEIGNILKVITSIAEQTNLLALNATIEAARAGDAGKGFAVVASEVKELAQETAKATEDIAKRIETIQADTADAVGAIEKISTIIGTISSYQTTIAAAVEEQTATTGEISRSVSNAARGVHNIADTMTAVAGAAQQTTEGVATSRQASERLAAMAAELTQLVTHFRL</sequence>
<evidence type="ECO:0000259" key="8">
    <source>
        <dbReference type="PROSITE" id="PS50885"/>
    </source>
</evidence>
<keyword evidence="6" id="KW-0472">Membrane</keyword>
<accession>A0A8J3T5M4</accession>
<evidence type="ECO:0000256" key="4">
    <source>
        <dbReference type="ARBA" id="ARBA00029447"/>
    </source>
</evidence>
<dbReference type="Pfam" id="PF00672">
    <property type="entry name" value="HAMP"/>
    <property type="match status" value="1"/>
</dbReference>
<keyword evidence="3 5" id="KW-0807">Transducer</keyword>
<reference evidence="9" key="1">
    <citation type="submission" date="2021-01" db="EMBL/GenBank/DDBJ databases">
        <title>Whole genome shotgun sequence of Planobispora takensis NBRC 109077.</title>
        <authorList>
            <person name="Komaki H."/>
            <person name="Tamura T."/>
        </authorList>
    </citation>
    <scope>NUCLEOTIDE SEQUENCE</scope>
    <source>
        <strain evidence="9">NBRC 109077</strain>
    </source>
</reference>
<dbReference type="AlphaFoldDB" id="A0A8J3T5M4"/>
<dbReference type="InterPro" id="IPR004089">
    <property type="entry name" value="MCPsignal_dom"/>
</dbReference>
<dbReference type="InterPro" id="IPR024478">
    <property type="entry name" value="HlyB_4HB_MCP"/>
</dbReference>
<dbReference type="GO" id="GO:0016020">
    <property type="term" value="C:membrane"/>
    <property type="evidence" value="ECO:0007669"/>
    <property type="project" value="InterPro"/>
</dbReference>
<dbReference type="GO" id="GO:0004888">
    <property type="term" value="F:transmembrane signaling receptor activity"/>
    <property type="evidence" value="ECO:0007669"/>
    <property type="project" value="InterPro"/>
</dbReference>
<dbReference type="PANTHER" id="PTHR32089">
    <property type="entry name" value="METHYL-ACCEPTING CHEMOTAXIS PROTEIN MCPB"/>
    <property type="match status" value="1"/>
</dbReference>
<dbReference type="PROSITE" id="PS50111">
    <property type="entry name" value="CHEMOTAXIS_TRANSDUC_2"/>
    <property type="match status" value="1"/>
</dbReference>
<dbReference type="InterPro" id="IPR003660">
    <property type="entry name" value="HAMP_dom"/>
</dbReference>
<dbReference type="Pfam" id="PF12729">
    <property type="entry name" value="4HB_MCP_1"/>
    <property type="match status" value="1"/>
</dbReference>
<comment type="similarity">
    <text evidence="4">Belongs to the methyl-accepting chemotaxis (MCP) protein family.</text>
</comment>
<dbReference type="GO" id="GO:0007165">
    <property type="term" value="P:signal transduction"/>
    <property type="evidence" value="ECO:0007669"/>
    <property type="project" value="UniProtKB-KW"/>
</dbReference>
<comment type="caution">
    <text evidence="9">The sequence shown here is derived from an EMBL/GenBank/DDBJ whole genome shotgun (WGS) entry which is preliminary data.</text>
</comment>
<evidence type="ECO:0000313" key="9">
    <source>
        <dbReference type="EMBL" id="GII05330.1"/>
    </source>
</evidence>
<feature type="transmembrane region" description="Helical" evidence="6">
    <location>
        <begin position="205"/>
        <end position="224"/>
    </location>
</feature>
<dbReference type="Proteomes" id="UP000634476">
    <property type="component" value="Unassembled WGS sequence"/>
</dbReference>
<gene>
    <name evidence="9" type="ORF">Pta02_73380</name>
</gene>
<dbReference type="EMBL" id="BOOK01000066">
    <property type="protein sequence ID" value="GII05330.1"/>
    <property type="molecule type" value="Genomic_DNA"/>
</dbReference>
<protein>
    <recommendedName>
        <fullName evidence="11">Methyl-accepting chemotaxis protein</fullName>
    </recommendedName>
</protein>
<dbReference type="GO" id="GO:0006935">
    <property type="term" value="P:chemotaxis"/>
    <property type="evidence" value="ECO:0007669"/>
    <property type="project" value="InterPro"/>
</dbReference>
<proteinExistence type="inferred from homology"/>
<dbReference type="RefSeq" id="WP_203879545.1">
    <property type="nucleotide sequence ID" value="NZ_BOOK01000066.1"/>
</dbReference>
<keyword evidence="1 6" id="KW-0812">Transmembrane</keyword>
<dbReference type="PRINTS" id="PR00260">
    <property type="entry name" value="CHEMTRNSDUCR"/>
</dbReference>
<evidence type="ECO:0000256" key="2">
    <source>
        <dbReference type="ARBA" id="ARBA00022989"/>
    </source>
</evidence>
<evidence type="ECO:0000259" key="7">
    <source>
        <dbReference type="PROSITE" id="PS50111"/>
    </source>
</evidence>
<feature type="transmembrane region" description="Helical" evidence="6">
    <location>
        <begin position="29"/>
        <end position="51"/>
    </location>
</feature>
<keyword evidence="2 6" id="KW-1133">Transmembrane helix</keyword>
<keyword evidence="10" id="KW-1185">Reference proteome</keyword>
<evidence type="ECO:0008006" key="11">
    <source>
        <dbReference type="Google" id="ProtNLM"/>
    </source>
</evidence>
<evidence type="ECO:0000256" key="6">
    <source>
        <dbReference type="SAM" id="Phobius"/>
    </source>
</evidence>
<dbReference type="PROSITE" id="PS50885">
    <property type="entry name" value="HAMP"/>
    <property type="match status" value="1"/>
</dbReference>
<evidence type="ECO:0000313" key="10">
    <source>
        <dbReference type="Proteomes" id="UP000634476"/>
    </source>
</evidence>
<name>A0A8J3T5M4_9ACTN</name>
<dbReference type="SUPFAM" id="SSF58104">
    <property type="entry name" value="Methyl-accepting chemotaxis protein (MCP) signaling domain"/>
    <property type="match status" value="1"/>
</dbReference>
<evidence type="ECO:0000256" key="5">
    <source>
        <dbReference type="PROSITE-ProRule" id="PRU00284"/>
    </source>
</evidence>
<dbReference type="CDD" id="cd06225">
    <property type="entry name" value="HAMP"/>
    <property type="match status" value="1"/>
</dbReference>
<dbReference type="PANTHER" id="PTHR32089:SF112">
    <property type="entry name" value="LYSOZYME-LIKE PROTEIN-RELATED"/>
    <property type="match status" value="1"/>
</dbReference>
<dbReference type="Gene3D" id="1.10.287.950">
    <property type="entry name" value="Methyl-accepting chemotaxis protein"/>
    <property type="match status" value="1"/>
</dbReference>
<dbReference type="SMART" id="SM00283">
    <property type="entry name" value="MA"/>
    <property type="match status" value="1"/>
</dbReference>
<evidence type="ECO:0000256" key="3">
    <source>
        <dbReference type="ARBA" id="ARBA00023224"/>
    </source>
</evidence>
<evidence type="ECO:0000256" key="1">
    <source>
        <dbReference type="ARBA" id="ARBA00022692"/>
    </source>
</evidence>
<feature type="domain" description="Methyl-accepting transducer" evidence="7">
    <location>
        <begin position="289"/>
        <end position="525"/>
    </location>
</feature>
<dbReference type="SMART" id="SM00304">
    <property type="entry name" value="HAMP"/>
    <property type="match status" value="1"/>
</dbReference>
<organism evidence="9 10">
    <name type="scientific">Planobispora takensis</name>
    <dbReference type="NCBI Taxonomy" id="1367882"/>
    <lineage>
        <taxon>Bacteria</taxon>
        <taxon>Bacillati</taxon>
        <taxon>Actinomycetota</taxon>
        <taxon>Actinomycetes</taxon>
        <taxon>Streptosporangiales</taxon>
        <taxon>Streptosporangiaceae</taxon>
        <taxon>Planobispora</taxon>
    </lineage>
</organism>
<dbReference type="Pfam" id="PF00015">
    <property type="entry name" value="MCPsignal"/>
    <property type="match status" value="1"/>
</dbReference>
<dbReference type="InterPro" id="IPR004090">
    <property type="entry name" value="Chemotax_Me-accpt_rcpt"/>
</dbReference>